<dbReference type="AlphaFoldDB" id="A0A6J6EGU9"/>
<proteinExistence type="predicted"/>
<accession>A0A6J6EGU9</accession>
<sequence>MDPYSVHSNLYQEELNAELHRSLGSNGNRRSLELFNDRINTSANIRQTIEMAFNYDPSFFRMIYERGGIFANEQLVRLLLEVRPLKDFEMIEYILDIGLIDEHQIGLGGDFVDFDNDHMEAYIENYIMFACHYVVDKTGTVFEESRIFREPFLDMIIRRYAGQISSDNFIRILQGVIQVNDVAIFTKYLQEFQKWHGVAFDYVLLPGLESVYNEALLCGYNNISDLLEETYGFYLNPLYRDGALHVNSHFMFQMPRLPIYPIEHDYLIEQCEFYLSHVAVQSPMIDRIIERYYPQHLEGEITEETITFWNNTVFQTIVNMIVTKRYCRLGTLFQLLQKKDRFHVINFAELREKLQRYVDVLFMEYGDASNLQNDILRFPYTKTASIMRSLRVYGNIQNILIHSYSTHYGTLGFLGVKFMFRTPDGKVKQLDFNLIDPWSGKRKSADDKPIISDMSRYELEFVGSREYTPDQKINLAFMQVCCSKIVPLDIAFPGEHYMFIFNNSRVNDSRDVPDLRLVGRRSRR</sequence>
<name>A0A6J6EGU9_9ZZZZ</name>
<evidence type="ECO:0000313" key="1">
    <source>
        <dbReference type="EMBL" id="CAB4573543.1"/>
    </source>
</evidence>
<reference evidence="1" key="1">
    <citation type="submission" date="2020-05" db="EMBL/GenBank/DDBJ databases">
        <authorList>
            <person name="Chiriac C."/>
            <person name="Salcher M."/>
            <person name="Ghai R."/>
            <person name="Kavagutti S V."/>
        </authorList>
    </citation>
    <scope>NUCLEOTIDE SEQUENCE</scope>
</reference>
<organism evidence="1">
    <name type="scientific">freshwater metagenome</name>
    <dbReference type="NCBI Taxonomy" id="449393"/>
    <lineage>
        <taxon>unclassified sequences</taxon>
        <taxon>metagenomes</taxon>
        <taxon>ecological metagenomes</taxon>
    </lineage>
</organism>
<gene>
    <name evidence="1" type="ORF">UFOPK1726_00433</name>
</gene>
<protein>
    <submittedName>
        <fullName evidence="1">Unannotated protein</fullName>
    </submittedName>
</protein>
<dbReference type="EMBL" id="CAEZTT010000035">
    <property type="protein sequence ID" value="CAB4573543.1"/>
    <property type="molecule type" value="Genomic_DNA"/>
</dbReference>